<dbReference type="FunFam" id="2.60.120.200:FF:000025">
    <property type="entry name" value="Xyloglucan endotransglucosylase/hydrolase"/>
    <property type="match status" value="1"/>
</dbReference>
<feature type="active site" description="Proton donor" evidence="6">
    <location>
        <position position="110"/>
    </location>
</feature>
<evidence type="ECO:0000256" key="6">
    <source>
        <dbReference type="PIRSR" id="PIRSR005604-1"/>
    </source>
</evidence>
<dbReference type="PANTHER" id="PTHR31062">
    <property type="entry name" value="XYLOGLUCAN ENDOTRANSGLUCOSYLASE/HYDROLASE PROTEIN 8-RELATED"/>
    <property type="match status" value="1"/>
</dbReference>
<keyword evidence="7" id="KW-0732">Signal</keyword>
<name>A0AAV1D3E9_OLDCO</name>
<dbReference type="AlphaFoldDB" id="A0AAV1D3E9"/>
<dbReference type="Gene3D" id="2.60.120.200">
    <property type="match status" value="1"/>
</dbReference>
<keyword evidence="1 7" id="KW-0808">Transferase</keyword>
<dbReference type="PIRSF" id="PIRSF005604">
    <property type="entry name" value="XET"/>
    <property type="match status" value="1"/>
</dbReference>
<keyword evidence="4 7" id="KW-0326">Glycosidase</keyword>
<evidence type="ECO:0000259" key="8">
    <source>
        <dbReference type="PROSITE" id="PS51762"/>
    </source>
</evidence>
<comment type="function">
    <text evidence="7">Catalyzes xyloglucan endohydrolysis (XEH) and/or endotransglycosylation (XET). Cleaves and religates xyloglucan polymers, an essential constituent of the primary cell wall, and thereby participates in cell wall construction of growing tissues.</text>
</comment>
<keyword evidence="7" id="KW-0964">Secreted</keyword>
<dbReference type="GO" id="GO:0004553">
    <property type="term" value="F:hydrolase activity, hydrolyzing O-glycosyl compounds"/>
    <property type="evidence" value="ECO:0007669"/>
    <property type="project" value="InterPro"/>
</dbReference>
<dbReference type="EC" id="2.4.1.207" evidence="7"/>
<dbReference type="GO" id="GO:0016762">
    <property type="term" value="F:xyloglucan:xyloglucosyl transferase activity"/>
    <property type="evidence" value="ECO:0007669"/>
    <property type="project" value="UniProtKB-EC"/>
</dbReference>
<evidence type="ECO:0000256" key="5">
    <source>
        <dbReference type="ARBA" id="ARBA00038488"/>
    </source>
</evidence>
<keyword evidence="7" id="KW-0134">Cell wall</keyword>
<dbReference type="InterPro" id="IPR008264">
    <property type="entry name" value="Beta_glucanase"/>
</dbReference>
<dbReference type="GO" id="GO:0010411">
    <property type="term" value="P:xyloglucan metabolic process"/>
    <property type="evidence" value="ECO:0007669"/>
    <property type="project" value="InterPro"/>
</dbReference>
<gene>
    <name evidence="9" type="ORF">OLC1_LOCUS11721</name>
</gene>
<accession>A0AAV1D3E9</accession>
<evidence type="ECO:0000256" key="3">
    <source>
        <dbReference type="ARBA" id="ARBA00023157"/>
    </source>
</evidence>
<feature type="signal peptide" evidence="7">
    <location>
        <begin position="1"/>
        <end position="26"/>
    </location>
</feature>
<dbReference type="InterPro" id="IPR013320">
    <property type="entry name" value="ConA-like_dom_sf"/>
</dbReference>
<keyword evidence="7" id="KW-0961">Cell wall biogenesis/degradation</keyword>
<keyword evidence="7" id="KW-0052">Apoplast</keyword>
<dbReference type="InterPro" id="IPR044791">
    <property type="entry name" value="Beta-glucanase/XTH"/>
</dbReference>
<dbReference type="Pfam" id="PF06955">
    <property type="entry name" value="XET_C"/>
    <property type="match status" value="1"/>
</dbReference>
<dbReference type="Proteomes" id="UP001161247">
    <property type="component" value="Chromosome 4"/>
</dbReference>
<dbReference type="PRINTS" id="PR00737">
    <property type="entry name" value="GLHYDRLASE16"/>
</dbReference>
<proteinExistence type="inferred from homology"/>
<comment type="similarity">
    <text evidence="5">Belongs to the glycosyl hydrolase 16 family. XTH group 1 subfamily.</text>
</comment>
<sequence length="293" mass="33155">MSSELMFIGTVLTALVACHSVICSAAKDVSFDENYAVINGYDQVKFLNQEKSELQLSLDRNSGAGFGSKVKYGSGFFQISLKLPPNDSAGVVTTFYLHSGTDSHDELDMEFLGNREGKPIVLQTNVFANGVGNREQKITLWFDPTANYHTYRILWNPHQIVFFVDHIPIRVYKNNTGIGVGYPTQPMQVLASVWDGDDWATDGGKLKVDWSHAPFTAKYKGFKVYGCGSTTNVVEGCFSLNSTTYWWNRMKFWKLEGVYEKYYQNVMKKHITYNYCTDKIRYPVPPPECSTNV</sequence>
<keyword evidence="2 7" id="KW-0378">Hydrolase</keyword>
<feature type="chain" id="PRO_5043089863" description="Xyloglucan endotransglucosylase/hydrolase" evidence="7">
    <location>
        <begin position="27"/>
        <end position="293"/>
    </location>
</feature>
<dbReference type="InterPro" id="IPR016455">
    <property type="entry name" value="XTH"/>
</dbReference>
<dbReference type="InterPro" id="IPR010713">
    <property type="entry name" value="XET_C"/>
</dbReference>
<keyword evidence="3" id="KW-1015">Disulfide bond</keyword>
<evidence type="ECO:0000256" key="1">
    <source>
        <dbReference type="ARBA" id="ARBA00022679"/>
    </source>
</evidence>
<comment type="PTM">
    <text evidence="7">Contains at least one intrachain disulfide bond essential for its enzymatic activity.</text>
</comment>
<dbReference type="Pfam" id="PF00722">
    <property type="entry name" value="Glyco_hydro_16"/>
    <property type="match status" value="1"/>
</dbReference>
<dbReference type="SUPFAM" id="SSF49899">
    <property type="entry name" value="Concanavalin A-like lectins/glucanases"/>
    <property type="match status" value="1"/>
</dbReference>
<reference evidence="9" key="1">
    <citation type="submission" date="2023-03" db="EMBL/GenBank/DDBJ databases">
        <authorList>
            <person name="Julca I."/>
        </authorList>
    </citation>
    <scope>NUCLEOTIDE SEQUENCE</scope>
</reference>
<comment type="subcellular location">
    <subcellularLocation>
        <location evidence="7">Secreted</location>
        <location evidence="7">Cell wall</location>
    </subcellularLocation>
    <subcellularLocation>
        <location evidence="7">Secreted</location>
        <location evidence="7">Extracellular space</location>
        <location evidence="7">Apoplast</location>
    </subcellularLocation>
</comment>
<feature type="domain" description="GH16" evidence="8">
    <location>
        <begin position="1"/>
        <end position="219"/>
    </location>
</feature>
<keyword evidence="10" id="KW-1185">Reference proteome</keyword>
<dbReference type="EMBL" id="OX459121">
    <property type="protein sequence ID" value="CAI9102364.1"/>
    <property type="molecule type" value="Genomic_DNA"/>
</dbReference>
<evidence type="ECO:0000313" key="9">
    <source>
        <dbReference type="EMBL" id="CAI9102364.1"/>
    </source>
</evidence>
<organism evidence="9 10">
    <name type="scientific">Oldenlandia corymbosa var. corymbosa</name>
    <dbReference type="NCBI Taxonomy" id="529605"/>
    <lineage>
        <taxon>Eukaryota</taxon>
        <taxon>Viridiplantae</taxon>
        <taxon>Streptophyta</taxon>
        <taxon>Embryophyta</taxon>
        <taxon>Tracheophyta</taxon>
        <taxon>Spermatophyta</taxon>
        <taxon>Magnoliopsida</taxon>
        <taxon>eudicotyledons</taxon>
        <taxon>Gunneridae</taxon>
        <taxon>Pentapetalae</taxon>
        <taxon>asterids</taxon>
        <taxon>lamiids</taxon>
        <taxon>Gentianales</taxon>
        <taxon>Rubiaceae</taxon>
        <taxon>Rubioideae</taxon>
        <taxon>Spermacoceae</taxon>
        <taxon>Hedyotis-Oldenlandia complex</taxon>
        <taxon>Oldenlandia</taxon>
    </lineage>
</organism>
<dbReference type="GO" id="GO:0042546">
    <property type="term" value="P:cell wall biogenesis"/>
    <property type="evidence" value="ECO:0007669"/>
    <property type="project" value="InterPro"/>
</dbReference>
<dbReference type="InterPro" id="IPR000757">
    <property type="entry name" value="Beta-glucanase-like"/>
</dbReference>
<evidence type="ECO:0000256" key="2">
    <source>
        <dbReference type="ARBA" id="ARBA00022801"/>
    </source>
</evidence>
<dbReference type="GO" id="GO:0048046">
    <property type="term" value="C:apoplast"/>
    <property type="evidence" value="ECO:0007669"/>
    <property type="project" value="UniProtKB-SubCell"/>
</dbReference>
<evidence type="ECO:0000256" key="4">
    <source>
        <dbReference type="ARBA" id="ARBA00023295"/>
    </source>
</evidence>
<protein>
    <recommendedName>
        <fullName evidence="7">Xyloglucan endotransglucosylase/hydrolase</fullName>
        <ecNumber evidence="7">2.4.1.207</ecNumber>
    </recommendedName>
</protein>
<evidence type="ECO:0000256" key="7">
    <source>
        <dbReference type="RuleBase" id="RU361120"/>
    </source>
</evidence>
<evidence type="ECO:0000313" key="10">
    <source>
        <dbReference type="Proteomes" id="UP001161247"/>
    </source>
</evidence>
<dbReference type="CDD" id="cd02176">
    <property type="entry name" value="GH16_XET"/>
    <property type="match status" value="1"/>
</dbReference>
<dbReference type="GO" id="GO:0071555">
    <property type="term" value="P:cell wall organization"/>
    <property type="evidence" value="ECO:0007669"/>
    <property type="project" value="UniProtKB-KW"/>
</dbReference>
<feature type="active site" description="Nucleophile" evidence="6">
    <location>
        <position position="106"/>
    </location>
</feature>
<dbReference type="PROSITE" id="PS51762">
    <property type="entry name" value="GH16_2"/>
    <property type="match status" value="1"/>
</dbReference>